<dbReference type="FunFam" id="1.20.1050.10:FF:000006">
    <property type="entry name" value="Elongation factor 1 gamma"/>
    <property type="match status" value="1"/>
</dbReference>
<dbReference type="PANTHER" id="PTHR43986">
    <property type="entry name" value="ELONGATION FACTOR 1-GAMMA"/>
    <property type="match status" value="1"/>
</dbReference>
<dbReference type="PROSITE" id="PS50404">
    <property type="entry name" value="GST_NTER"/>
    <property type="match status" value="1"/>
</dbReference>
<dbReference type="GO" id="GO:0005634">
    <property type="term" value="C:nucleus"/>
    <property type="evidence" value="ECO:0007669"/>
    <property type="project" value="TreeGrafter"/>
</dbReference>
<reference evidence="10" key="1">
    <citation type="journal article" date="2019" name="J. Econ. Entomol.">
        <title>Selection and Validation of Suitable Reference Genes for RT-qPCR Analysis in Apolygus lucorum (Hemiptera: Miridae).</title>
        <authorList>
            <person name="Luo J."/>
            <person name="Wang A."/>
            <person name="Cheng Y."/>
            <person name="Rong H."/>
            <person name="Guo L."/>
            <person name="Peng Y."/>
            <person name="Xu L."/>
        </authorList>
    </citation>
    <scope>NUCLEOTIDE SEQUENCE</scope>
</reference>
<dbReference type="SUPFAM" id="SSF89942">
    <property type="entry name" value="eEF1-gamma domain"/>
    <property type="match status" value="1"/>
</dbReference>
<name>A0A650D3A3_APOLU</name>
<dbReference type="InterPro" id="IPR036282">
    <property type="entry name" value="Glutathione-S-Trfase_C_sf"/>
</dbReference>
<dbReference type="EMBL" id="MN233793">
    <property type="protein sequence ID" value="QGR24790.1"/>
    <property type="molecule type" value="mRNA"/>
</dbReference>
<dbReference type="InterPro" id="IPR036433">
    <property type="entry name" value="EF1B_G_C_sf"/>
</dbReference>
<feature type="domain" description="GST C-terminal" evidence="9">
    <location>
        <begin position="85"/>
        <end position="215"/>
    </location>
</feature>
<evidence type="ECO:0000256" key="3">
    <source>
        <dbReference type="ARBA" id="ARBA00022917"/>
    </source>
</evidence>
<dbReference type="InterPro" id="IPR004046">
    <property type="entry name" value="GST_C"/>
</dbReference>
<evidence type="ECO:0000259" key="9">
    <source>
        <dbReference type="PROSITE" id="PS50405"/>
    </source>
</evidence>
<evidence type="ECO:0000313" key="10">
    <source>
        <dbReference type="EMBL" id="QGR24790.1"/>
    </source>
</evidence>
<dbReference type="InterPro" id="IPR040079">
    <property type="entry name" value="Glutathione_S-Trfase"/>
</dbReference>
<organism evidence="10">
    <name type="scientific">Apolygus lucorum</name>
    <name type="common">Small green plant bug</name>
    <name type="synonym">Lygocoris lucorum</name>
    <dbReference type="NCBI Taxonomy" id="248454"/>
    <lineage>
        <taxon>Eukaryota</taxon>
        <taxon>Metazoa</taxon>
        <taxon>Ecdysozoa</taxon>
        <taxon>Arthropoda</taxon>
        <taxon>Hexapoda</taxon>
        <taxon>Insecta</taxon>
        <taxon>Pterygota</taxon>
        <taxon>Neoptera</taxon>
        <taxon>Paraneoptera</taxon>
        <taxon>Hemiptera</taxon>
        <taxon>Heteroptera</taxon>
        <taxon>Panheteroptera</taxon>
        <taxon>Cimicomorpha</taxon>
        <taxon>Miridae</taxon>
        <taxon>Mirini</taxon>
        <taxon>Apolygus</taxon>
    </lineage>
</organism>
<dbReference type="PROSITE" id="PS50405">
    <property type="entry name" value="GST_CTER"/>
    <property type="match status" value="1"/>
</dbReference>
<evidence type="ECO:0000259" key="8">
    <source>
        <dbReference type="PROSITE" id="PS50404"/>
    </source>
</evidence>
<evidence type="ECO:0000256" key="6">
    <source>
        <dbReference type="SAM" id="MobiDB-lite"/>
    </source>
</evidence>
<dbReference type="SMART" id="SM01183">
    <property type="entry name" value="EF1G"/>
    <property type="match status" value="1"/>
</dbReference>
<evidence type="ECO:0000256" key="4">
    <source>
        <dbReference type="ARBA" id="ARBA00030426"/>
    </source>
</evidence>
<dbReference type="Gene3D" id="1.20.1050.10">
    <property type="match status" value="1"/>
</dbReference>
<dbReference type="AlphaFoldDB" id="A0A650D3A3"/>
<evidence type="ECO:0000259" key="7">
    <source>
        <dbReference type="PROSITE" id="PS50040"/>
    </source>
</evidence>
<proteinExistence type="evidence at transcript level"/>
<dbReference type="InterPro" id="IPR050802">
    <property type="entry name" value="EF-GSTs"/>
</dbReference>
<dbReference type="Gene3D" id="3.40.30.10">
    <property type="entry name" value="Glutaredoxin"/>
    <property type="match status" value="1"/>
</dbReference>
<dbReference type="Gene3D" id="3.30.70.1010">
    <property type="entry name" value="Translation elongation factor EF1B, gamma chain, conserved domain"/>
    <property type="match status" value="1"/>
</dbReference>
<dbReference type="SUPFAM" id="SSF47616">
    <property type="entry name" value="GST C-terminal domain-like"/>
    <property type="match status" value="1"/>
</dbReference>
<dbReference type="SUPFAM" id="SSF52833">
    <property type="entry name" value="Thioredoxin-like"/>
    <property type="match status" value="1"/>
</dbReference>
<evidence type="ECO:0000256" key="2">
    <source>
        <dbReference type="ARBA" id="ARBA00022768"/>
    </source>
</evidence>
<feature type="region of interest" description="Disordered" evidence="6">
    <location>
        <begin position="212"/>
        <end position="251"/>
    </location>
</feature>
<evidence type="ECO:0000256" key="1">
    <source>
        <dbReference type="ARBA" id="ARBA00022218"/>
    </source>
</evidence>
<sequence>MASGTLYTYPDNFRAYKALIAAQYGGGNVQVAPGFVFGETNKTTEFLKKFPLGKVPAFEAKDGQCITESNAIAWYVASNELRGKTDIEKAQVLQWLNYSDSDLLQAVCTWVFPYLGILDFNKQAVNSAKTDLSNILTSLNNFLLSRTYLVNEQVTLADIVVACTLLPAYQTVLDPEFRKAFKNVNRWFTTIVNQPKVKNVLGAVKLCDKEPQVAPKAEQQGGGKKDKKKGGDKPPQQPKKPKAEKEEPEEMDLADEALLEEPKSKDPFDELPKGTWVMDDFKRFYSNEDTDKSIPYFWEKFDKENYSIWLGEYKYNDELQKVFMSCNLITGMFQRLDKMRKHSFASVCLFGKDNDNTISGIWIWRGQNLAFELSPDWQIDYESYKWTKLDPNSADTKKMVDEYLAWSGKDKDGRAFNQGKIFK</sequence>
<dbReference type="FunFam" id="3.40.30.10:FF:000233">
    <property type="entry name" value="Elongation factor 1-gamma"/>
    <property type="match status" value="1"/>
</dbReference>
<keyword evidence="3 5" id="KW-0648">Protein biosynthesis</keyword>
<accession>A0A650D3A3</accession>
<dbReference type="Pfam" id="PF00647">
    <property type="entry name" value="EF1G"/>
    <property type="match status" value="1"/>
</dbReference>
<dbReference type="InterPro" id="IPR004045">
    <property type="entry name" value="Glutathione_S-Trfase_N"/>
</dbReference>
<dbReference type="FunFam" id="3.30.70.1010:FF:000001">
    <property type="entry name" value="Elongation factor 1-gamma 1"/>
    <property type="match status" value="1"/>
</dbReference>
<dbReference type="CDD" id="cd03181">
    <property type="entry name" value="GST_C_EF1Bgamma_like"/>
    <property type="match status" value="1"/>
</dbReference>
<dbReference type="SFLD" id="SFLDS00019">
    <property type="entry name" value="Glutathione_Transferase_(cytos"/>
    <property type="match status" value="1"/>
</dbReference>
<gene>
    <name evidence="10" type="primary">EF-1 gamma</name>
</gene>
<dbReference type="PANTHER" id="PTHR43986:SF1">
    <property type="entry name" value="ELONGATION FACTOR 1-GAMMA"/>
    <property type="match status" value="1"/>
</dbReference>
<feature type="domain" description="GST N-terminal" evidence="8">
    <location>
        <begin position="2"/>
        <end position="84"/>
    </location>
</feature>
<dbReference type="InterPro" id="IPR010987">
    <property type="entry name" value="Glutathione-S-Trfase_C-like"/>
</dbReference>
<dbReference type="CDD" id="cd03044">
    <property type="entry name" value="GST_N_EF1Bgamma"/>
    <property type="match status" value="1"/>
</dbReference>
<dbReference type="Pfam" id="PF00043">
    <property type="entry name" value="GST_C"/>
    <property type="match status" value="1"/>
</dbReference>
<dbReference type="PROSITE" id="PS50040">
    <property type="entry name" value="EF1G_C"/>
    <property type="match status" value="1"/>
</dbReference>
<evidence type="ECO:0000256" key="5">
    <source>
        <dbReference type="PROSITE-ProRule" id="PRU00519"/>
    </source>
</evidence>
<dbReference type="SFLD" id="SFLDG00358">
    <property type="entry name" value="Main_(cytGST)"/>
    <property type="match status" value="1"/>
</dbReference>
<keyword evidence="2 5" id="KW-0251">Elongation factor</keyword>
<dbReference type="Pfam" id="PF02798">
    <property type="entry name" value="GST_N"/>
    <property type="match status" value="1"/>
</dbReference>
<dbReference type="GO" id="GO:0005737">
    <property type="term" value="C:cytoplasm"/>
    <property type="evidence" value="ECO:0007669"/>
    <property type="project" value="TreeGrafter"/>
</dbReference>
<dbReference type="GO" id="GO:0003746">
    <property type="term" value="F:translation elongation factor activity"/>
    <property type="evidence" value="ECO:0007669"/>
    <property type="project" value="UniProtKB-UniRule"/>
</dbReference>
<protein>
    <recommendedName>
        <fullName evidence="1">Elongation factor 1-gamma</fullName>
    </recommendedName>
    <alternativeName>
        <fullName evidence="4">eEF-1B gamma</fullName>
    </alternativeName>
</protein>
<dbReference type="InterPro" id="IPR036249">
    <property type="entry name" value="Thioredoxin-like_sf"/>
</dbReference>
<feature type="domain" description="EF-1-gamma C-terminal" evidence="7">
    <location>
        <begin position="264"/>
        <end position="423"/>
    </location>
</feature>
<dbReference type="InterPro" id="IPR001662">
    <property type="entry name" value="EF1B_G_C"/>
</dbReference>